<dbReference type="InterPro" id="IPR026960">
    <property type="entry name" value="RVT-Znf"/>
</dbReference>
<evidence type="ECO:0000313" key="3">
    <source>
        <dbReference type="Proteomes" id="UP001151760"/>
    </source>
</evidence>
<accession>A0ABQ4WH65</accession>
<dbReference type="EMBL" id="BQNB010008638">
    <property type="protein sequence ID" value="GJS52182.1"/>
    <property type="molecule type" value="Genomic_DNA"/>
</dbReference>
<keyword evidence="2" id="KW-0808">Transferase</keyword>
<keyword evidence="2" id="KW-0548">Nucleotidyltransferase</keyword>
<protein>
    <submittedName>
        <fullName evidence="2">RNA-directed DNA polymerase, eukaryota, reverse transcriptase zinc-binding domain protein</fullName>
    </submittedName>
</protein>
<sequence length="644" mass="73537">MRTPSISVHWSVIVYPVSLNDEDLIDIDDSSRVLLVKLNDLDSASNIINIVDKSLDTSSTEDENEIEKDADSLDDNSIDGLEDVLKNLNNVKEDEESIVGSLKVNIEDSQIAKEANASDLSCPPGFDELINSELSNFSSLSSHEKIKVLKPKITLWHATLRSNETSQKQDAMKGLQILDEKIEVGYASIEDRDSRIKLLHEIDKLDNLEVMDLIQKARIKWDVEGDENSKFFHSLMDQERKNNSINGIMHKGSQCGVVVVKKPLALMVTLLPLLRDIRTRLKLESLVANPVHINDFRPISLIGIHYKIIAKVLAIRISKLVDKIVSHEQTAFIANRQILDGPLILSEAIDWYKKRKKKMLPFKVYFEKAFDSVSWSSFYGFKNFRKFSRVILLGGFTKHENLSWLKWSNVLASFDKWGLAIGSLKSFNLALLHKWRWRFYTNPDSLGVKVIRALHSREGGFDHNGCKYNGTCSKIVGTSNYLHSSFVLPMDSIRFQVGCASLIRFWKDIWLAWSLAHDGMFSIGALCRLIDDHTLPSLDTKTTWDKCLPRKVNIFMWRLKLDRLPHRLNFTSRGIEIPEISCSSCNGNVESNDHIFFECTFAKEIWRIVRRWCDDSFLFLISTLIGLIGCFRGPFLETKSTAYS</sequence>
<dbReference type="PANTHER" id="PTHR31635:SF196">
    <property type="entry name" value="REVERSE TRANSCRIPTASE DOMAIN-CONTAINING PROTEIN-RELATED"/>
    <property type="match status" value="1"/>
</dbReference>
<comment type="caution">
    <text evidence="2">The sequence shown here is derived from an EMBL/GenBank/DDBJ whole genome shotgun (WGS) entry which is preliminary data.</text>
</comment>
<gene>
    <name evidence="2" type="ORF">Tco_0625544</name>
</gene>
<reference evidence="2" key="1">
    <citation type="journal article" date="2022" name="Int. J. Mol. Sci.">
        <title>Draft Genome of Tanacetum Coccineum: Genomic Comparison of Closely Related Tanacetum-Family Plants.</title>
        <authorList>
            <person name="Yamashiro T."/>
            <person name="Shiraishi A."/>
            <person name="Nakayama K."/>
            <person name="Satake H."/>
        </authorList>
    </citation>
    <scope>NUCLEOTIDE SEQUENCE</scope>
</reference>
<dbReference type="PANTHER" id="PTHR31635">
    <property type="entry name" value="REVERSE TRANSCRIPTASE DOMAIN-CONTAINING PROTEIN-RELATED"/>
    <property type="match status" value="1"/>
</dbReference>
<dbReference type="Proteomes" id="UP001151760">
    <property type="component" value="Unassembled WGS sequence"/>
</dbReference>
<feature type="domain" description="Reverse transcriptase zinc-binding" evidence="1">
    <location>
        <begin position="529"/>
        <end position="606"/>
    </location>
</feature>
<organism evidence="2 3">
    <name type="scientific">Tanacetum coccineum</name>
    <dbReference type="NCBI Taxonomy" id="301880"/>
    <lineage>
        <taxon>Eukaryota</taxon>
        <taxon>Viridiplantae</taxon>
        <taxon>Streptophyta</taxon>
        <taxon>Embryophyta</taxon>
        <taxon>Tracheophyta</taxon>
        <taxon>Spermatophyta</taxon>
        <taxon>Magnoliopsida</taxon>
        <taxon>eudicotyledons</taxon>
        <taxon>Gunneridae</taxon>
        <taxon>Pentapetalae</taxon>
        <taxon>asterids</taxon>
        <taxon>campanulids</taxon>
        <taxon>Asterales</taxon>
        <taxon>Asteraceae</taxon>
        <taxon>Asteroideae</taxon>
        <taxon>Anthemideae</taxon>
        <taxon>Anthemidinae</taxon>
        <taxon>Tanacetum</taxon>
    </lineage>
</organism>
<evidence type="ECO:0000259" key="1">
    <source>
        <dbReference type="Pfam" id="PF13966"/>
    </source>
</evidence>
<reference evidence="2" key="2">
    <citation type="submission" date="2022-01" db="EMBL/GenBank/DDBJ databases">
        <authorList>
            <person name="Yamashiro T."/>
            <person name="Shiraishi A."/>
            <person name="Satake H."/>
            <person name="Nakayama K."/>
        </authorList>
    </citation>
    <scope>NUCLEOTIDE SEQUENCE</scope>
</reference>
<dbReference type="GO" id="GO:0003964">
    <property type="term" value="F:RNA-directed DNA polymerase activity"/>
    <property type="evidence" value="ECO:0007669"/>
    <property type="project" value="UniProtKB-KW"/>
</dbReference>
<keyword evidence="3" id="KW-1185">Reference proteome</keyword>
<evidence type="ECO:0000313" key="2">
    <source>
        <dbReference type="EMBL" id="GJS52182.1"/>
    </source>
</evidence>
<dbReference type="Pfam" id="PF13966">
    <property type="entry name" value="zf-RVT"/>
    <property type="match status" value="1"/>
</dbReference>
<proteinExistence type="predicted"/>
<keyword evidence="2" id="KW-0695">RNA-directed DNA polymerase</keyword>
<name>A0ABQ4WH65_9ASTR</name>